<proteinExistence type="predicted"/>
<dbReference type="AlphaFoldDB" id="A0AAD5MQE7"/>
<evidence type="ECO:0000313" key="2">
    <source>
        <dbReference type="Proteomes" id="UP001196413"/>
    </source>
</evidence>
<name>A0AAD5MQE7_PARTN</name>
<evidence type="ECO:0000313" key="1">
    <source>
        <dbReference type="EMBL" id="KAJ1352867.1"/>
    </source>
</evidence>
<accession>A0AAD5MQE7</accession>
<gene>
    <name evidence="1" type="ORF">KIN20_009356</name>
</gene>
<reference evidence="1" key="1">
    <citation type="submission" date="2021-06" db="EMBL/GenBank/DDBJ databases">
        <title>Parelaphostrongylus tenuis whole genome reference sequence.</title>
        <authorList>
            <person name="Garwood T.J."/>
            <person name="Larsen P.A."/>
            <person name="Fountain-Jones N.M."/>
            <person name="Garbe J.R."/>
            <person name="Macchietto M.G."/>
            <person name="Kania S.A."/>
            <person name="Gerhold R.W."/>
            <person name="Richards J.E."/>
            <person name="Wolf T.M."/>
        </authorList>
    </citation>
    <scope>NUCLEOTIDE SEQUENCE</scope>
    <source>
        <strain evidence="1">MNPRO001-30</strain>
        <tissue evidence="1">Meninges</tissue>
    </source>
</reference>
<dbReference type="EMBL" id="JAHQIW010001551">
    <property type="protein sequence ID" value="KAJ1352867.1"/>
    <property type="molecule type" value="Genomic_DNA"/>
</dbReference>
<dbReference type="Proteomes" id="UP001196413">
    <property type="component" value="Unassembled WGS sequence"/>
</dbReference>
<keyword evidence="2" id="KW-1185">Reference proteome</keyword>
<comment type="caution">
    <text evidence="1">The sequence shown here is derived from an EMBL/GenBank/DDBJ whole genome shotgun (WGS) entry which is preliminary data.</text>
</comment>
<sequence>MSSHSARSRHRLDMDILNKVPPFFQTLFRLAILLCSGTLLEHFEEINIMNDGSLRLFWGPEISLQRIFISQVFSGFFQS</sequence>
<protein>
    <submittedName>
        <fullName evidence="1">Uncharacterized protein</fullName>
    </submittedName>
</protein>
<organism evidence="1 2">
    <name type="scientific">Parelaphostrongylus tenuis</name>
    <name type="common">Meningeal worm</name>
    <dbReference type="NCBI Taxonomy" id="148309"/>
    <lineage>
        <taxon>Eukaryota</taxon>
        <taxon>Metazoa</taxon>
        <taxon>Ecdysozoa</taxon>
        <taxon>Nematoda</taxon>
        <taxon>Chromadorea</taxon>
        <taxon>Rhabditida</taxon>
        <taxon>Rhabditina</taxon>
        <taxon>Rhabditomorpha</taxon>
        <taxon>Strongyloidea</taxon>
        <taxon>Metastrongylidae</taxon>
        <taxon>Parelaphostrongylus</taxon>
    </lineage>
</organism>